<gene>
    <name evidence="2" type="ORF">SAMN05661003_101105</name>
</gene>
<keyword evidence="1" id="KW-0472">Membrane</keyword>
<organism evidence="2 3">
    <name type="scientific">Desulfuromonas thiophila</name>
    <dbReference type="NCBI Taxonomy" id="57664"/>
    <lineage>
        <taxon>Bacteria</taxon>
        <taxon>Pseudomonadati</taxon>
        <taxon>Thermodesulfobacteriota</taxon>
        <taxon>Desulfuromonadia</taxon>
        <taxon>Desulfuromonadales</taxon>
        <taxon>Desulfuromonadaceae</taxon>
        <taxon>Desulfuromonas</taxon>
    </lineage>
</organism>
<dbReference type="PROSITE" id="PS00409">
    <property type="entry name" value="PROKAR_NTER_METHYL"/>
    <property type="match status" value="1"/>
</dbReference>
<reference evidence="3" key="1">
    <citation type="submission" date="2016-10" db="EMBL/GenBank/DDBJ databases">
        <authorList>
            <person name="Varghese N."/>
            <person name="Submissions S."/>
        </authorList>
    </citation>
    <scope>NUCLEOTIDE SEQUENCE [LARGE SCALE GENOMIC DNA]</scope>
    <source>
        <strain evidence="3">DSM 8987</strain>
    </source>
</reference>
<dbReference type="STRING" id="57664.SAMN05661003_101105"/>
<dbReference type="NCBIfam" id="TIGR02532">
    <property type="entry name" value="IV_pilin_GFxxxE"/>
    <property type="match status" value="1"/>
</dbReference>
<keyword evidence="1" id="KW-1133">Transmembrane helix</keyword>
<dbReference type="OrthoDB" id="1805755at2"/>
<dbReference type="RefSeq" id="WP_092075261.1">
    <property type="nucleotide sequence ID" value="NZ_FNAQ01000001.1"/>
</dbReference>
<dbReference type="Proteomes" id="UP000243205">
    <property type="component" value="Unassembled WGS sequence"/>
</dbReference>
<evidence type="ECO:0000313" key="2">
    <source>
        <dbReference type="EMBL" id="SDD71867.1"/>
    </source>
</evidence>
<sequence>MKEFLLIGSSWPRQRQAVGQAGFTLLEVLLVLFVLGLMAAMVLPAIGGLDNRARAEITRANMALLRNAIVGPADRFDAEGRPLVGGYVGDLHRWPDLWEPRAEIRPSASVSGWDSPASMTPGLGQGPDYRMDENLVFFRPSGSFKARRWHWQRPYRRLYDDTTNNADHIGGLETENEGQPRGLWTRYPEDLPFDIGAGASPHRAPGFDLGPNWKGPYINPPLDGLLADADHLATSDADYAALEPRWHSSGAHANHETWEDGDYLPAPAEPGEFFDDKESFRLLQNDGRLVDGWGRALRFFITADPDAAGETLFWILSEGPDRAAEYPNKGTCASHAWTPDANDIMSQGYDPEAAVNQDNIVMKLSSRDWRALLAQENRRKSEATAALLQRLRQALIGAAPTGFNSGFTAHLERWPRLFRWESAASDWDDQEGATAYSVGQPRELWTATPTADSSDDLAPQGWGLGWQRAYLDAPAGAGADQQLRDAWGRELLLFHDAGGNALLLLSRGADGLYAFGSTVDGAGQEPANATEDFDLDAYDPVTPSNQDNVVLRLDAVLWRPGYFLLPRVTLFNIDPATCRATFHRSAALVDGVDRLKAGVDGVVTDADGDGAADDWVIGDGTAVNPAFACSDLSSHQGASGARYLLLWHDADDNGELDSGEPCQALIYPLLPLAGTGVQPALTLDASVDFHAAP</sequence>
<dbReference type="InterPro" id="IPR045584">
    <property type="entry name" value="Pilin-like"/>
</dbReference>
<keyword evidence="3" id="KW-1185">Reference proteome</keyword>
<keyword evidence="1" id="KW-0812">Transmembrane</keyword>
<name>A0A1G6X386_9BACT</name>
<protein>
    <submittedName>
        <fullName evidence="2">Prepilin-type N-terminal cleavage/methylation domain-containing protein</fullName>
    </submittedName>
</protein>
<feature type="transmembrane region" description="Helical" evidence="1">
    <location>
        <begin position="21"/>
        <end position="46"/>
    </location>
</feature>
<dbReference type="InterPro" id="IPR012902">
    <property type="entry name" value="N_methyl_site"/>
</dbReference>
<dbReference type="AlphaFoldDB" id="A0A1G6X386"/>
<dbReference type="EMBL" id="FNAQ01000001">
    <property type="protein sequence ID" value="SDD71867.1"/>
    <property type="molecule type" value="Genomic_DNA"/>
</dbReference>
<evidence type="ECO:0000313" key="3">
    <source>
        <dbReference type="Proteomes" id="UP000243205"/>
    </source>
</evidence>
<evidence type="ECO:0000256" key="1">
    <source>
        <dbReference type="SAM" id="Phobius"/>
    </source>
</evidence>
<proteinExistence type="predicted"/>
<accession>A0A1G6X386</accession>
<dbReference type="SUPFAM" id="SSF54523">
    <property type="entry name" value="Pili subunits"/>
    <property type="match status" value="1"/>
</dbReference>